<gene>
    <name evidence="3" type="ORF">G7Y89_g2924</name>
</gene>
<proteinExistence type="predicted"/>
<dbReference type="Proteomes" id="UP000566819">
    <property type="component" value="Unassembled WGS sequence"/>
</dbReference>
<comment type="caution">
    <text evidence="3">The sequence shown here is derived from an EMBL/GenBank/DDBJ whole genome shotgun (WGS) entry which is preliminary data.</text>
</comment>
<feature type="region of interest" description="Disordered" evidence="1">
    <location>
        <begin position="1"/>
        <end position="24"/>
    </location>
</feature>
<evidence type="ECO:0000313" key="3">
    <source>
        <dbReference type="EMBL" id="KAF4635165.1"/>
    </source>
</evidence>
<dbReference type="EMBL" id="JAAMPI010000137">
    <property type="protein sequence ID" value="KAF4635165.1"/>
    <property type="molecule type" value="Genomic_DNA"/>
</dbReference>
<organism evidence="3 4">
    <name type="scientific">Cudoniella acicularis</name>
    <dbReference type="NCBI Taxonomy" id="354080"/>
    <lineage>
        <taxon>Eukaryota</taxon>
        <taxon>Fungi</taxon>
        <taxon>Dikarya</taxon>
        <taxon>Ascomycota</taxon>
        <taxon>Pezizomycotina</taxon>
        <taxon>Leotiomycetes</taxon>
        <taxon>Helotiales</taxon>
        <taxon>Tricladiaceae</taxon>
        <taxon>Cudoniella</taxon>
    </lineage>
</organism>
<dbReference type="AlphaFoldDB" id="A0A8H4RSF0"/>
<dbReference type="PANTHER" id="PTHR35910">
    <property type="entry name" value="2EXR DOMAIN-CONTAINING PROTEIN"/>
    <property type="match status" value="1"/>
</dbReference>
<evidence type="ECO:0000313" key="4">
    <source>
        <dbReference type="Proteomes" id="UP000566819"/>
    </source>
</evidence>
<dbReference type="InterPro" id="IPR045518">
    <property type="entry name" value="2EXR"/>
</dbReference>
<sequence>MSSFPTTLHANLDPLRPGSSNLTHHISSSSRAHLRLFKNPQSTNFQHVCSEKIFPSRLQYRRRHAFCDDPKEGTFELFSQLPNELRLLIWAAAARTPIVIGLRPGQDPQFLKSTSLRCPLYNVSKEARDEVVKIKKNFYPTSNFPQLLTNPSSDILYLDNTDFRLEQLSAANTRLLKNIRTIAVDYREWHKTYDYEPSMSEIVQSRQSGKAYLEYLLQRTVTPSLEKVLIVVNKPTLKPYEQPIFIEPRQTPWELGLPQISGGSGLLKNETWQWRAAADAQIRQERRDNKLRTLFSILNLSIFLLATQIWRGEIERFCEKLPTGNPLLLNTPSVRFVEAVTTRDI</sequence>
<keyword evidence="4" id="KW-1185">Reference proteome</keyword>
<dbReference type="Pfam" id="PF20150">
    <property type="entry name" value="2EXR"/>
    <property type="match status" value="1"/>
</dbReference>
<reference evidence="3 4" key="1">
    <citation type="submission" date="2020-03" db="EMBL/GenBank/DDBJ databases">
        <title>Draft Genome Sequence of Cudoniella acicularis.</title>
        <authorList>
            <person name="Buettner E."/>
            <person name="Kellner H."/>
        </authorList>
    </citation>
    <scope>NUCLEOTIDE SEQUENCE [LARGE SCALE GENOMIC DNA]</scope>
    <source>
        <strain evidence="3 4">DSM 108380</strain>
    </source>
</reference>
<evidence type="ECO:0000256" key="1">
    <source>
        <dbReference type="SAM" id="MobiDB-lite"/>
    </source>
</evidence>
<dbReference type="OrthoDB" id="3559185at2759"/>
<evidence type="ECO:0000259" key="2">
    <source>
        <dbReference type="Pfam" id="PF20150"/>
    </source>
</evidence>
<name>A0A8H4RSF0_9HELO</name>
<dbReference type="PANTHER" id="PTHR35910:SF6">
    <property type="entry name" value="2EXR DOMAIN-CONTAINING PROTEIN"/>
    <property type="match status" value="1"/>
</dbReference>
<accession>A0A8H4RSF0</accession>
<protein>
    <recommendedName>
        <fullName evidence="2">2EXR domain-containing protein</fullName>
    </recommendedName>
</protein>
<feature type="domain" description="2EXR" evidence="2">
    <location>
        <begin position="75"/>
        <end position="156"/>
    </location>
</feature>